<dbReference type="AlphaFoldDB" id="A0AAI9AH60"/>
<dbReference type="InterPro" id="IPR035890">
    <property type="entry name" value="Anti-sigma-28_factor_FlgM_sf"/>
</dbReference>
<keyword evidence="3" id="KW-0969">Cilium</keyword>
<keyword evidence="5" id="KW-1185">Reference proteome</keyword>
<dbReference type="Proteomes" id="UP000306825">
    <property type="component" value="Chromosome"/>
</dbReference>
<dbReference type="EMBL" id="CP040463">
    <property type="protein sequence ID" value="QCT94116.1"/>
    <property type="molecule type" value="Genomic_DNA"/>
</dbReference>
<protein>
    <submittedName>
        <fullName evidence="3">Flagellar biosynthesis anti-sigma factor FlgM</fullName>
    </submittedName>
</protein>
<feature type="domain" description="Anti-sigma-28 factor FlgM C-terminal" evidence="1">
    <location>
        <begin position="33"/>
        <end position="59"/>
    </location>
</feature>
<gene>
    <name evidence="2" type="ORF">CMTB2_08427</name>
    <name evidence="3" type="ORF">FE773_02675</name>
</gene>
<evidence type="ECO:0000313" key="5">
    <source>
        <dbReference type="Proteomes" id="UP000306825"/>
    </source>
</evidence>
<dbReference type="InterPro" id="IPR031316">
    <property type="entry name" value="FlgM_C"/>
</dbReference>
<evidence type="ECO:0000313" key="4">
    <source>
        <dbReference type="Proteomes" id="UP000003288"/>
    </source>
</evidence>
<reference evidence="2 4" key="1">
    <citation type="journal article" date="2011" name="Stand. Genomic Sci.">
        <title>Draft genome sequence of Caminibacter mediatlanticus strain TB-2, an epsilonproteobacterium isolated from a deep-sea hydrothermal vent.</title>
        <authorList>
            <person name="Giovannelli D."/>
            <person name="Ferriera S."/>
            <person name="Johnson J."/>
            <person name="Kravitz S."/>
            <person name="Perez-Rodriguez I."/>
            <person name="Ricci J."/>
            <person name="O'Brien C."/>
            <person name="Voordeckers J.W."/>
            <person name="Bini E."/>
            <person name="Vetriani C."/>
        </authorList>
    </citation>
    <scope>NUCLEOTIDE SEQUENCE [LARGE SCALE GENOMIC DNA]</scope>
    <source>
        <strain evidence="2 4">TB-2</strain>
    </source>
</reference>
<dbReference type="SUPFAM" id="SSF101498">
    <property type="entry name" value="Anti-sigma factor FlgM"/>
    <property type="match status" value="1"/>
</dbReference>
<evidence type="ECO:0000313" key="3">
    <source>
        <dbReference type="EMBL" id="QCT94116.1"/>
    </source>
</evidence>
<dbReference type="Proteomes" id="UP000003288">
    <property type="component" value="Unassembled WGS sequence"/>
</dbReference>
<reference evidence="3 5" key="2">
    <citation type="submission" date="2019-05" db="EMBL/GenBank/DDBJ databases">
        <title>A comparative analysis of the Nautiliaceae.</title>
        <authorList>
            <person name="Grosche A."/>
            <person name="Smedile F."/>
            <person name="Vetriani C."/>
        </authorList>
    </citation>
    <scope>NUCLEOTIDE SEQUENCE [LARGE SCALE GENOMIC DNA]</scope>
    <source>
        <strain evidence="3 5">TB-2</strain>
    </source>
</reference>
<accession>A0AAI9AH60</accession>
<proteinExistence type="predicted"/>
<dbReference type="Pfam" id="PF04316">
    <property type="entry name" value="FlgM"/>
    <property type="match status" value="1"/>
</dbReference>
<name>A0AAI9AH60_9BACT</name>
<keyword evidence="3" id="KW-0966">Cell projection</keyword>
<organism evidence="2 4">
    <name type="scientific">Caminibacter mediatlanticus TB-2</name>
    <dbReference type="NCBI Taxonomy" id="391592"/>
    <lineage>
        <taxon>Bacteria</taxon>
        <taxon>Pseudomonadati</taxon>
        <taxon>Campylobacterota</taxon>
        <taxon>Epsilonproteobacteria</taxon>
        <taxon>Nautiliales</taxon>
        <taxon>Nautiliaceae</taxon>
        <taxon>Caminibacter</taxon>
    </lineage>
</organism>
<evidence type="ECO:0000259" key="1">
    <source>
        <dbReference type="Pfam" id="PF04316"/>
    </source>
</evidence>
<evidence type="ECO:0000313" key="2">
    <source>
        <dbReference type="EMBL" id="EDM23547.1"/>
    </source>
</evidence>
<dbReference type="RefSeq" id="WP_007474771.1">
    <property type="nucleotide sequence ID" value="NZ_ABCJ01000005.1"/>
</dbReference>
<sequence length="64" mass="7387">MIKKVQLNNYAFIQTNYNKNENLSEVNKTEKISKVEEIKKALENGTYKIDIHKTAIAMAKALMK</sequence>
<keyword evidence="3" id="KW-0282">Flagellum</keyword>
<dbReference type="EMBL" id="ABCJ01000005">
    <property type="protein sequence ID" value="EDM23547.1"/>
    <property type="molecule type" value="Genomic_DNA"/>
</dbReference>